<reference evidence="1" key="2">
    <citation type="submission" date="2023-10" db="EMBL/GenBank/DDBJ databases">
        <authorList>
            <person name="Khurajog B."/>
        </authorList>
    </citation>
    <scope>NUCLEOTIDE SEQUENCE</scope>
    <source>
        <strain evidence="1">BF14</strain>
    </source>
</reference>
<keyword evidence="1" id="KW-0540">Nuclease</keyword>
<evidence type="ECO:0000313" key="1">
    <source>
        <dbReference type="EMBL" id="MDV2912229.1"/>
    </source>
</evidence>
<organism evidence="1 2">
    <name type="scientific">Pediococcus acidilactici</name>
    <dbReference type="NCBI Taxonomy" id="1254"/>
    <lineage>
        <taxon>Bacteria</taxon>
        <taxon>Bacillati</taxon>
        <taxon>Bacillota</taxon>
        <taxon>Bacilli</taxon>
        <taxon>Lactobacillales</taxon>
        <taxon>Lactobacillaceae</taxon>
        <taxon>Pediococcus</taxon>
        <taxon>Pediococcus acidilactici group</taxon>
    </lineage>
</organism>
<keyword evidence="1" id="KW-0378">Hydrolase</keyword>
<gene>
    <name evidence="1" type="ORF">R0H03_10340</name>
</gene>
<dbReference type="Proteomes" id="UP001280415">
    <property type="component" value="Unassembled WGS sequence"/>
</dbReference>
<comment type="caution">
    <text evidence="1">The sequence shown here is derived from an EMBL/GenBank/DDBJ whole genome shotgun (WGS) entry which is preliminary data.</text>
</comment>
<protein>
    <submittedName>
        <fullName evidence="1">HNH endonuclease signature motif containing protein</fullName>
    </submittedName>
</protein>
<dbReference type="EMBL" id="JAWJAX010000019">
    <property type="protein sequence ID" value="MDV2912229.1"/>
    <property type="molecule type" value="Genomic_DNA"/>
</dbReference>
<dbReference type="GO" id="GO:0004519">
    <property type="term" value="F:endonuclease activity"/>
    <property type="evidence" value="ECO:0007669"/>
    <property type="project" value="UniProtKB-KW"/>
</dbReference>
<evidence type="ECO:0000313" key="2">
    <source>
        <dbReference type="Proteomes" id="UP001280415"/>
    </source>
</evidence>
<proteinExistence type="predicted"/>
<dbReference type="AlphaFoldDB" id="A0AAW8YRG6"/>
<dbReference type="InterPro" id="IPR003615">
    <property type="entry name" value="HNH_nuc"/>
</dbReference>
<dbReference type="RefSeq" id="WP_317052552.1">
    <property type="nucleotide sequence ID" value="NZ_CP140878.1"/>
</dbReference>
<sequence>MAGIKMHHCYKVGCHELLPFEVKYCRKHTIDRVRTPEDSKRDKFYNQYKRDKKANDFYHSKRWTNVRNYVVARDMYLSGVSESILNDKDIIVDHIIPLKLLTGDDRYEMSNLWLLSRKEHNIKTKLEQSMKPNQLRHVSKDWWIKVIKEKLR</sequence>
<accession>A0AAW8YRG6</accession>
<name>A0AAW8YRG6_PEDAC</name>
<reference evidence="1" key="1">
    <citation type="journal article" date="2023" name="PeerJ">
        <title>Selection and evaluation of lactic acid bacteria from chicken feces in Thailand as potential probiotics.</title>
        <authorList>
            <person name="Khurajog B."/>
            <person name="Disastra Y."/>
            <person name="Lawwyne L.D."/>
            <person name="Sirichokchatchawan W."/>
            <person name="Niyomtham W."/>
            <person name="Yindee J."/>
            <person name="Hampson D.J."/>
            <person name="Prapasarakul N."/>
        </authorList>
    </citation>
    <scope>NUCLEOTIDE SEQUENCE</scope>
    <source>
        <strain evidence="1">BF14</strain>
    </source>
</reference>
<keyword evidence="1" id="KW-0255">Endonuclease</keyword>
<dbReference type="CDD" id="cd00085">
    <property type="entry name" value="HNHc"/>
    <property type="match status" value="1"/>
</dbReference>